<sequence>MKKEHVDRIIDKETMTLLNDMLVNEKRSDDSASDALAKQKLSDSAADALAKLSCHAKFRDIILDDAAPGLVTMLSEHSSSAAKALEALMRTGLSDAQNVQRLILGYGREISRIDVTPKTETLLLAIGDMLKDRSRSSAAIILTELILEPAAARIIVESDAPKTLLASLKKRNVAHFRAEDYVEYDSLAQCLAAIVKTHRTLRLKAEDANSRPLDLPLLIQEDGAILLFGLMGKNSPNCRNAADAVVALTEHDGKNETILNNVLMGQDVKFLENLGNKLEQINDADNPPANLSALASDVASMIMVLAVLSHANAKRLEVVFRLLHDLWLKAFVARTSSLSNEDVGDKNDYIETEGHADDRKQVVLRGDAFGEEHEEGKKQDVQVPRDDAYGEQADLVADAIAKAIRHSSQTVLRAL</sequence>
<dbReference type="InterPro" id="IPR016024">
    <property type="entry name" value="ARM-type_fold"/>
</dbReference>
<dbReference type="AlphaFoldDB" id="A0A166SLH4"/>
<dbReference type="Proteomes" id="UP000076532">
    <property type="component" value="Unassembled WGS sequence"/>
</dbReference>
<dbReference type="SUPFAM" id="SSF48371">
    <property type="entry name" value="ARM repeat"/>
    <property type="match status" value="1"/>
</dbReference>
<reference evidence="1 2" key="1">
    <citation type="journal article" date="2016" name="Mol. Biol. Evol.">
        <title>Comparative Genomics of Early-Diverging Mushroom-Forming Fungi Provides Insights into the Origins of Lignocellulose Decay Capabilities.</title>
        <authorList>
            <person name="Nagy L.G."/>
            <person name="Riley R."/>
            <person name="Tritt A."/>
            <person name="Adam C."/>
            <person name="Daum C."/>
            <person name="Floudas D."/>
            <person name="Sun H."/>
            <person name="Yadav J.S."/>
            <person name="Pangilinan J."/>
            <person name="Larsson K.H."/>
            <person name="Matsuura K."/>
            <person name="Barry K."/>
            <person name="Labutti K."/>
            <person name="Kuo R."/>
            <person name="Ohm R.A."/>
            <person name="Bhattacharya S.S."/>
            <person name="Shirouzu T."/>
            <person name="Yoshinaga Y."/>
            <person name="Martin F.M."/>
            <person name="Grigoriev I.V."/>
            <person name="Hibbett D.S."/>
        </authorList>
    </citation>
    <scope>NUCLEOTIDE SEQUENCE [LARGE SCALE GENOMIC DNA]</scope>
    <source>
        <strain evidence="1 2">CBS 109695</strain>
    </source>
</reference>
<keyword evidence="2" id="KW-1185">Reference proteome</keyword>
<dbReference type="EMBL" id="KV417498">
    <property type="protein sequence ID" value="KZP29587.1"/>
    <property type="molecule type" value="Genomic_DNA"/>
</dbReference>
<accession>A0A166SLH4</accession>
<evidence type="ECO:0000313" key="2">
    <source>
        <dbReference type="Proteomes" id="UP000076532"/>
    </source>
</evidence>
<proteinExistence type="predicted"/>
<evidence type="ECO:0008006" key="3">
    <source>
        <dbReference type="Google" id="ProtNLM"/>
    </source>
</evidence>
<protein>
    <recommendedName>
        <fullName evidence="3">UNC-45/Cro1/She4 central domain-containing protein</fullName>
    </recommendedName>
</protein>
<gene>
    <name evidence="1" type="ORF">FIBSPDRAFT_194554</name>
</gene>
<evidence type="ECO:0000313" key="1">
    <source>
        <dbReference type="EMBL" id="KZP29587.1"/>
    </source>
</evidence>
<name>A0A166SLH4_9AGAM</name>
<organism evidence="1 2">
    <name type="scientific">Athelia psychrophila</name>
    <dbReference type="NCBI Taxonomy" id="1759441"/>
    <lineage>
        <taxon>Eukaryota</taxon>
        <taxon>Fungi</taxon>
        <taxon>Dikarya</taxon>
        <taxon>Basidiomycota</taxon>
        <taxon>Agaricomycotina</taxon>
        <taxon>Agaricomycetes</taxon>
        <taxon>Agaricomycetidae</taxon>
        <taxon>Atheliales</taxon>
        <taxon>Atheliaceae</taxon>
        <taxon>Athelia</taxon>
    </lineage>
</organism>